<evidence type="ECO:0000313" key="1">
    <source>
        <dbReference type="EMBL" id="GCC52601.1"/>
    </source>
</evidence>
<comment type="caution">
    <text evidence="1">The sequence shown here is derived from an EMBL/GenBank/DDBJ whole genome shotgun (WGS) entry which is preliminary data.</text>
</comment>
<dbReference type="EMBL" id="BHXQ01000005">
    <property type="protein sequence ID" value="GCC52601.1"/>
    <property type="molecule type" value="Genomic_DNA"/>
</dbReference>
<keyword evidence="2" id="KW-1185">Reference proteome</keyword>
<dbReference type="Proteomes" id="UP000288227">
    <property type="component" value="Unassembled WGS sequence"/>
</dbReference>
<name>A0A401UCF7_9BACT</name>
<gene>
    <name evidence="1" type="ORF">SanaruYs_28380</name>
</gene>
<sequence length="104" mass="12206">MVFPAALFAQNYPSGPTSLSPAVQPVYKVDKRTREVKRVQPKVKRSAEYAFYDRVQKAAKMKKRTLRKLAKPQYTNPLYFGHKNPPKKREPHKMRYCQECGIRH</sequence>
<organism evidence="1 2">
    <name type="scientific">Chryseotalea sanaruensis</name>
    <dbReference type="NCBI Taxonomy" id="2482724"/>
    <lineage>
        <taxon>Bacteria</taxon>
        <taxon>Pseudomonadati</taxon>
        <taxon>Bacteroidota</taxon>
        <taxon>Cytophagia</taxon>
        <taxon>Cytophagales</taxon>
        <taxon>Chryseotaleaceae</taxon>
        <taxon>Chryseotalea</taxon>
    </lineage>
</organism>
<proteinExistence type="predicted"/>
<protein>
    <submittedName>
        <fullName evidence="1">Uncharacterized protein</fullName>
    </submittedName>
</protein>
<dbReference type="AlphaFoldDB" id="A0A401UCF7"/>
<accession>A0A401UCF7</accession>
<reference evidence="1 2" key="1">
    <citation type="submission" date="2018-11" db="EMBL/GenBank/DDBJ databases">
        <title>Chryseotalea sanarue gen. nov., sp., nov., a member of the family Cytophagaceae, isolated from a brackish lake in Hamamatsu Japan.</title>
        <authorList>
            <person name="Maejima Y."/>
            <person name="Iino T."/>
            <person name="Muraguchi Y."/>
            <person name="Fukuda K."/>
            <person name="Ohkuma M."/>
            <person name="Moriuchi R."/>
            <person name="Dohra H."/>
            <person name="Kimbara K."/>
            <person name="Shintani M."/>
        </authorList>
    </citation>
    <scope>NUCLEOTIDE SEQUENCE [LARGE SCALE GENOMIC DNA]</scope>
    <source>
        <strain evidence="1 2">Ys</strain>
    </source>
</reference>
<evidence type="ECO:0000313" key="2">
    <source>
        <dbReference type="Proteomes" id="UP000288227"/>
    </source>
</evidence>